<comment type="caution">
    <text evidence="14">The sequence shown here is derived from an EMBL/GenBank/DDBJ whole genome shotgun (WGS) entry which is preliminary data.</text>
</comment>
<dbReference type="NCBIfam" id="NF038006">
    <property type="entry name" value="NhaD_1"/>
    <property type="match status" value="1"/>
</dbReference>
<dbReference type="InterPro" id="IPR045016">
    <property type="entry name" value="NhaD-like"/>
</dbReference>
<evidence type="ECO:0000256" key="6">
    <source>
        <dbReference type="ARBA" id="ARBA00023053"/>
    </source>
</evidence>
<reference evidence="14" key="1">
    <citation type="submission" date="2023-05" db="EMBL/GenBank/DDBJ databases">
        <title>Nepenthes gracilis genome sequencing.</title>
        <authorList>
            <person name="Fukushima K."/>
        </authorList>
    </citation>
    <scope>NUCLEOTIDE SEQUENCE</scope>
    <source>
        <strain evidence="14">SING2019-196</strain>
    </source>
</reference>
<accession>A0AAD3XFN6</accession>
<evidence type="ECO:0000256" key="7">
    <source>
        <dbReference type="ARBA" id="ARBA00023065"/>
    </source>
</evidence>
<protein>
    <recommendedName>
        <fullName evidence="13">Citrate transporter-like domain-containing protein</fullName>
    </recommendedName>
</protein>
<evidence type="ECO:0000256" key="5">
    <source>
        <dbReference type="ARBA" id="ARBA00022989"/>
    </source>
</evidence>
<feature type="transmembrane region" description="Helical" evidence="12">
    <location>
        <begin position="219"/>
        <end position="238"/>
    </location>
</feature>
<keyword evidence="2" id="KW-0813">Transport</keyword>
<dbReference type="InterPro" id="IPR004680">
    <property type="entry name" value="Cit_transptr-like_dom"/>
</dbReference>
<keyword evidence="7" id="KW-0406">Ion transport</keyword>
<feature type="region of interest" description="Disordered" evidence="11">
    <location>
        <begin position="139"/>
        <end position="171"/>
    </location>
</feature>
<dbReference type="GO" id="GO:0016020">
    <property type="term" value="C:membrane"/>
    <property type="evidence" value="ECO:0007669"/>
    <property type="project" value="UniProtKB-SubCell"/>
</dbReference>
<feature type="region of interest" description="Disordered" evidence="11">
    <location>
        <begin position="77"/>
        <end position="101"/>
    </location>
</feature>
<evidence type="ECO:0000313" key="14">
    <source>
        <dbReference type="EMBL" id="GMH02851.1"/>
    </source>
</evidence>
<feature type="compositionally biased region" description="Polar residues" evidence="11">
    <location>
        <begin position="143"/>
        <end position="163"/>
    </location>
</feature>
<feature type="domain" description="Citrate transporter-like" evidence="13">
    <location>
        <begin position="227"/>
        <end position="412"/>
    </location>
</feature>
<evidence type="ECO:0000256" key="3">
    <source>
        <dbReference type="ARBA" id="ARBA00022449"/>
    </source>
</evidence>
<dbReference type="AlphaFoldDB" id="A0AAD3XFN6"/>
<dbReference type="GO" id="GO:0006814">
    <property type="term" value="P:sodium ion transport"/>
    <property type="evidence" value="ECO:0007669"/>
    <property type="project" value="UniProtKB-KW"/>
</dbReference>
<dbReference type="PANTHER" id="PTHR43269:SF2">
    <property type="entry name" value="SODIUM_PROTON ANTIPORTER 1-RELATED"/>
    <property type="match status" value="1"/>
</dbReference>
<evidence type="ECO:0000256" key="9">
    <source>
        <dbReference type="ARBA" id="ARBA00023201"/>
    </source>
</evidence>
<keyword evidence="9" id="KW-0739">Sodium transport</keyword>
<name>A0AAD3XFN6_NEPGR</name>
<keyword evidence="8 12" id="KW-0472">Membrane</keyword>
<evidence type="ECO:0000256" key="2">
    <source>
        <dbReference type="ARBA" id="ARBA00022448"/>
    </source>
</evidence>
<evidence type="ECO:0000256" key="12">
    <source>
        <dbReference type="SAM" id="Phobius"/>
    </source>
</evidence>
<evidence type="ECO:0000256" key="1">
    <source>
        <dbReference type="ARBA" id="ARBA00004141"/>
    </source>
</evidence>
<evidence type="ECO:0000256" key="8">
    <source>
        <dbReference type="ARBA" id="ARBA00023136"/>
    </source>
</evidence>
<organism evidence="14 15">
    <name type="scientific">Nepenthes gracilis</name>
    <name type="common">Slender pitcher plant</name>
    <dbReference type="NCBI Taxonomy" id="150966"/>
    <lineage>
        <taxon>Eukaryota</taxon>
        <taxon>Viridiplantae</taxon>
        <taxon>Streptophyta</taxon>
        <taxon>Embryophyta</taxon>
        <taxon>Tracheophyta</taxon>
        <taxon>Spermatophyta</taxon>
        <taxon>Magnoliopsida</taxon>
        <taxon>eudicotyledons</taxon>
        <taxon>Gunneridae</taxon>
        <taxon>Pentapetalae</taxon>
        <taxon>Caryophyllales</taxon>
        <taxon>Nepenthaceae</taxon>
        <taxon>Nepenthes</taxon>
    </lineage>
</organism>
<keyword evidence="4 12" id="KW-0812">Transmembrane</keyword>
<comment type="subcellular location">
    <subcellularLocation>
        <location evidence="1">Membrane</location>
        <topology evidence="1">Multi-pass membrane protein</topology>
    </subcellularLocation>
</comment>
<evidence type="ECO:0000256" key="10">
    <source>
        <dbReference type="ARBA" id="ARBA00025753"/>
    </source>
</evidence>
<feature type="transmembrane region" description="Helical" evidence="12">
    <location>
        <begin position="192"/>
        <end position="213"/>
    </location>
</feature>
<evidence type="ECO:0000313" key="15">
    <source>
        <dbReference type="Proteomes" id="UP001279734"/>
    </source>
</evidence>
<keyword evidence="15" id="KW-1185">Reference proteome</keyword>
<proteinExistence type="inferred from homology"/>
<evidence type="ECO:0000259" key="13">
    <source>
        <dbReference type="Pfam" id="PF03600"/>
    </source>
</evidence>
<dbReference type="Pfam" id="PF03600">
    <property type="entry name" value="CitMHS"/>
    <property type="match status" value="1"/>
</dbReference>
<feature type="compositionally biased region" description="Polar residues" evidence="11">
    <location>
        <begin position="90"/>
        <end position="101"/>
    </location>
</feature>
<sequence length="434" mass="47262">MASKSPHKCQTSVFVIADHRGKSAGERVEKSSEQYRHQRTTSWHYLMGFGHFFLPGLGRVGVGLPPTDMASLSFTSHVSTSGPLRKRTVLSRSTSTALIQRRTSAPSSPVILDRSSWILNDRRWRWSWKEVVMARAEPEGRDSSSFSQQPDSENQLQELTPSETCDPLSSLDGKSTPDLEAAYQPKTNLLKVLSIIAVALMGTAAINHCWVAANQDLAMALLFGIGYVGIIFEESLAFNKSGVGLLMAVSLWVIRSTGAPSTEIAVSEIEHASAEVSGIVFFLLGAMTIVEVVDSHQDFKLITDKITTRNPRTLLWVVGFVTFFLSSILDNLTSTIIMVSLLRKLVPPSEYRKLLGAVVVISANAGGAWTPIGDVTTTMLWIDGQISTLQTIKDLFIPSAISLAVPLALMSLTREVDGKGEDSPTILSSQKMAP</sequence>
<feature type="transmembrane region" description="Helical" evidence="12">
    <location>
        <begin position="313"/>
        <end position="342"/>
    </location>
</feature>
<feature type="transmembrane region" description="Helical" evidence="12">
    <location>
        <begin position="276"/>
        <end position="293"/>
    </location>
</feature>
<keyword evidence="6" id="KW-0915">Sodium</keyword>
<comment type="similarity">
    <text evidence="10">Belongs to the NhaD Na(+)/H(+) (TC 2.A.62) antiporter family.</text>
</comment>
<dbReference type="EMBL" id="BSYO01000004">
    <property type="protein sequence ID" value="GMH02851.1"/>
    <property type="molecule type" value="Genomic_DNA"/>
</dbReference>
<gene>
    <name evidence="14" type="ORF">Nepgr_004690</name>
</gene>
<keyword evidence="3" id="KW-0050">Antiport</keyword>
<dbReference type="PANTHER" id="PTHR43269">
    <property type="entry name" value="SODIUM/PROTON ANTIPORTER 1-RELATED"/>
    <property type="match status" value="1"/>
</dbReference>
<keyword evidence="5 12" id="KW-1133">Transmembrane helix</keyword>
<evidence type="ECO:0000256" key="4">
    <source>
        <dbReference type="ARBA" id="ARBA00022692"/>
    </source>
</evidence>
<dbReference type="Proteomes" id="UP001279734">
    <property type="component" value="Unassembled WGS sequence"/>
</dbReference>
<evidence type="ECO:0000256" key="11">
    <source>
        <dbReference type="SAM" id="MobiDB-lite"/>
    </source>
</evidence>
<dbReference type="GO" id="GO:0015297">
    <property type="term" value="F:antiporter activity"/>
    <property type="evidence" value="ECO:0007669"/>
    <property type="project" value="UniProtKB-KW"/>
</dbReference>